<keyword evidence="8" id="KW-0479">Metal-binding</keyword>
<evidence type="ECO:0000256" key="4">
    <source>
        <dbReference type="ARBA" id="ARBA00022532"/>
    </source>
</evidence>
<keyword evidence="4" id="KW-0816">Tricarboxylic acid cycle</keyword>
<dbReference type="PANTHER" id="PTHR21631">
    <property type="entry name" value="ISOCITRATE LYASE/MALATE SYNTHASE"/>
    <property type="match status" value="1"/>
</dbReference>
<protein>
    <recommendedName>
        <fullName evidence="2">isocitrate lyase</fullName>
        <ecNumber evidence="2">4.1.3.1</ecNumber>
    </recommendedName>
</protein>
<evidence type="ECO:0000256" key="5">
    <source>
        <dbReference type="ARBA" id="ARBA00023239"/>
    </source>
</evidence>
<feature type="binding site" evidence="7">
    <location>
        <begin position="445"/>
        <end position="449"/>
    </location>
    <ligand>
        <name>substrate</name>
    </ligand>
</feature>
<feature type="active site" description="Proton acceptor" evidence="6">
    <location>
        <position position="232"/>
    </location>
</feature>
<feature type="binding site" evidence="8">
    <location>
        <position position="194"/>
    </location>
    <ligand>
        <name>Mg(2+)</name>
        <dbReference type="ChEBI" id="CHEBI:18420"/>
    </ligand>
</feature>
<dbReference type="Gene3D" id="3.20.20.60">
    <property type="entry name" value="Phosphoenolpyruvate-binding domains"/>
    <property type="match status" value="1"/>
</dbReference>
<evidence type="ECO:0000256" key="3">
    <source>
        <dbReference type="ARBA" id="ARBA00022435"/>
    </source>
</evidence>
<dbReference type="Gene3D" id="1.10.10.850">
    <property type="match status" value="1"/>
</dbReference>
<dbReference type="Pfam" id="PF00463">
    <property type="entry name" value="ICL"/>
    <property type="match status" value="1"/>
</dbReference>
<evidence type="ECO:0000256" key="6">
    <source>
        <dbReference type="PIRSR" id="PIRSR001362-1"/>
    </source>
</evidence>
<dbReference type="EMBL" id="IACT01004931">
    <property type="protein sequence ID" value="LAC24105.1"/>
    <property type="molecule type" value="mRNA"/>
</dbReference>
<accession>A0A6A7G288</accession>
<reference evidence="10" key="1">
    <citation type="submission" date="2017-11" db="EMBL/GenBank/DDBJ databases">
        <title>The sensing device of the deep-sea amphipod.</title>
        <authorList>
            <person name="Kobayashi H."/>
            <person name="Nagahama T."/>
            <person name="Arai W."/>
            <person name="Sasagawa Y."/>
            <person name="Umeda M."/>
            <person name="Hayashi T."/>
            <person name="Nikaido I."/>
            <person name="Watanabe H."/>
            <person name="Oguri K."/>
            <person name="Kitazato H."/>
            <person name="Fujioka K."/>
            <person name="Kido Y."/>
            <person name="Takami H."/>
        </authorList>
    </citation>
    <scope>NUCLEOTIDE SEQUENCE</scope>
    <source>
        <tissue evidence="10">Whole body</tissue>
    </source>
</reference>
<keyword evidence="8" id="KW-0460">Magnesium</keyword>
<dbReference type="PIRSF" id="PIRSF001362">
    <property type="entry name" value="Isocit_lyase"/>
    <property type="match status" value="1"/>
</dbReference>
<feature type="binding site" evidence="7">
    <location>
        <position position="269"/>
    </location>
    <ligand>
        <name>substrate</name>
    </ligand>
</feature>
<dbReference type="InterPro" id="IPR006254">
    <property type="entry name" value="Isocitrate_lyase"/>
</dbReference>
<sequence length="610" mass="69275">MQRVKKTIDQSHITKKRPTVRPTSSPSVFLLTEETSFQNEVNAVKEWWTKSRWRNTKRIYSAEDVVRVRPPVPTTYPSDFTSRKAYDLFSRYQQDKDFSQTFGCLDTVQVVQMCKYLTTIYVSGWQCSSTASSSNEPGPDLADYPYTTVPLKVQQLFKAQEFHARKQREERSRMTSEERNNTPEIDYYRPIIADGDTGHGGLMAVMRLTKLMIECGAAGIHLEDQKPGTKKCGHMAGKVLVSVQEHIDRLVASRLQADIMGTSTLIVARTDSEAATLLDSNHDPRDHPWIVGVTNQSLLSMSDVIRSAVEKGAQMTELQNIQAEWLKAAKLCTYRDCVSEELLRQNKTALNERWLIESKVLSNRNARKLANSMGVDPYWSWDLCRTREGYYRVEGNTEYSIMRSIAYADYADLLWMETKSPSLTEARLFAKAVRAVHPHQFLAYNLSPSFNWDAAGMADQNIRDFQIDLGREGFVWQFITLAGFHGDALQVEMFSRNYAKDHMLAYVQMIQRKEREFGVETLTHQKWSGAELVDTLLNTITGNLSSTTILQSGNTEAQFGKPKEVKVNPADDREGFTDRAADAPRAAVVETPLMTQPQTGKTINLTRSHL</sequence>
<dbReference type="EC" id="4.1.3.1" evidence="2"/>
<feature type="region of interest" description="Disordered" evidence="9">
    <location>
        <begin position="1"/>
        <end position="25"/>
    </location>
</feature>
<keyword evidence="5 10" id="KW-0456">Lyase</keyword>
<dbReference type="SUPFAM" id="SSF51621">
    <property type="entry name" value="Phosphoenolpyruvate/pyruvate domain"/>
    <property type="match status" value="1"/>
</dbReference>
<feature type="binding site" evidence="7">
    <location>
        <begin position="233"/>
        <end position="234"/>
    </location>
    <ligand>
        <name>substrate</name>
    </ligand>
</feature>
<feature type="binding site" evidence="7">
    <location>
        <position position="480"/>
    </location>
    <ligand>
        <name>substrate</name>
    </ligand>
</feature>
<dbReference type="PANTHER" id="PTHR21631:SF3">
    <property type="entry name" value="BIFUNCTIONAL GLYOXYLATE CYCLE PROTEIN"/>
    <property type="match status" value="1"/>
</dbReference>
<feature type="binding site" evidence="7">
    <location>
        <begin position="123"/>
        <end position="125"/>
    </location>
    <ligand>
        <name>substrate</name>
    </ligand>
</feature>
<comment type="pathway">
    <text evidence="1">Carbohydrate metabolism; glyoxylate cycle; (S)-malate from isocitrate: step 1/2.</text>
</comment>
<dbReference type="AlphaFoldDB" id="A0A6A7G288"/>
<dbReference type="GO" id="GO:0006097">
    <property type="term" value="P:glyoxylate cycle"/>
    <property type="evidence" value="ECO:0007669"/>
    <property type="project" value="UniProtKB-KW"/>
</dbReference>
<evidence type="ECO:0000256" key="1">
    <source>
        <dbReference type="ARBA" id="ARBA00004793"/>
    </source>
</evidence>
<evidence type="ECO:0000256" key="9">
    <source>
        <dbReference type="SAM" id="MobiDB-lite"/>
    </source>
</evidence>
<dbReference type="GO" id="GO:0004451">
    <property type="term" value="F:isocitrate lyase activity"/>
    <property type="evidence" value="ECO:0007669"/>
    <property type="project" value="UniProtKB-EC"/>
</dbReference>
<name>A0A6A7G288_9CRUS</name>
<proteinExistence type="evidence at transcript level"/>
<dbReference type="InterPro" id="IPR015813">
    <property type="entry name" value="Pyrv/PenolPyrv_kinase-like_dom"/>
</dbReference>
<dbReference type="CDD" id="cd00377">
    <property type="entry name" value="ICL_PEPM"/>
    <property type="match status" value="1"/>
</dbReference>
<dbReference type="GO" id="GO:0006099">
    <property type="term" value="P:tricarboxylic acid cycle"/>
    <property type="evidence" value="ECO:0007669"/>
    <property type="project" value="UniProtKB-KW"/>
</dbReference>
<evidence type="ECO:0000256" key="8">
    <source>
        <dbReference type="PIRSR" id="PIRSR001362-3"/>
    </source>
</evidence>
<evidence type="ECO:0000313" key="10">
    <source>
        <dbReference type="EMBL" id="LAC24105.1"/>
    </source>
</evidence>
<keyword evidence="3" id="KW-0329">Glyoxylate bypass</keyword>
<dbReference type="GO" id="GO:0046872">
    <property type="term" value="F:metal ion binding"/>
    <property type="evidence" value="ECO:0007669"/>
    <property type="project" value="UniProtKB-KW"/>
</dbReference>
<dbReference type="InterPro" id="IPR039556">
    <property type="entry name" value="ICL/PEPM"/>
</dbReference>
<evidence type="ECO:0000256" key="7">
    <source>
        <dbReference type="PIRSR" id="PIRSR001362-2"/>
    </source>
</evidence>
<comment type="cofactor">
    <cofactor evidence="8">
        <name>Mg(2+)</name>
        <dbReference type="ChEBI" id="CHEBI:18420"/>
    </cofactor>
    <text evidence="8">Can also use Mn(2+) ion.</text>
</comment>
<dbReference type="NCBIfam" id="TIGR01346">
    <property type="entry name" value="isocit_lyase"/>
    <property type="match status" value="1"/>
</dbReference>
<evidence type="ECO:0000256" key="2">
    <source>
        <dbReference type="ARBA" id="ARBA00012909"/>
    </source>
</evidence>
<dbReference type="InterPro" id="IPR018523">
    <property type="entry name" value="Isocitrate_lyase_ph_CS"/>
</dbReference>
<dbReference type="PROSITE" id="PS00161">
    <property type="entry name" value="ISOCITRATE_LYASE"/>
    <property type="match status" value="1"/>
</dbReference>
<dbReference type="InterPro" id="IPR040442">
    <property type="entry name" value="Pyrv_kinase-like_dom_sf"/>
</dbReference>
<organism evidence="10">
    <name type="scientific">Hirondellea gigas</name>
    <dbReference type="NCBI Taxonomy" id="1518452"/>
    <lineage>
        <taxon>Eukaryota</taxon>
        <taxon>Metazoa</taxon>
        <taxon>Ecdysozoa</taxon>
        <taxon>Arthropoda</taxon>
        <taxon>Crustacea</taxon>
        <taxon>Multicrustacea</taxon>
        <taxon>Malacostraca</taxon>
        <taxon>Eumalacostraca</taxon>
        <taxon>Peracarida</taxon>
        <taxon>Amphipoda</taxon>
        <taxon>Amphilochidea</taxon>
        <taxon>Lysianassida</taxon>
        <taxon>Lysianassidira</taxon>
        <taxon>Lysianassoidea</taxon>
        <taxon>Lysianassidae</taxon>
        <taxon>Hirondellea</taxon>
    </lineage>
</organism>